<comment type="function">
    <text evidence="13">The RuvA-RuvB-RuvC complex processes Holliday junction (HJ) DNA during genetic recombination and DNA repair. Endonuclease that resolves HJ intermediates. Cleaves cruciform DNA by making single-stranded nicks across the HJ at symmetrical positions within the homologous arms, yielding a 5'-phosphate and a 3'-hydroxyl group; requires a central core of homology in the junction. The consensus cleavage sequence is 5'-(A/T)TT(C/G)-3'. Cleavage occurs on the 3'-side of the TT dinucleotide at the point of strand exchange. HJ branch migration catalyzed by RuvA-RuvB allows RuvC to scan DNA until it finds its consensus sequence, where it cleaves and resolves the cruciform DNA.</text>
</comment>
<evidence type="ECO:0000256" key="11">
    <source>
        <dbReference type="ARBA" id="ARBA00023204"/>
    </source>
</evidence>
<keyword evidence="5 13" id="KW-0255">Endonuclease</keyword>
<reference evidence="14 15" key="1">
    <citation type="submission" date="2019-10" db="EMBL/GenBank/DDBJ databases">
        <title>Extracellular Electron Transfer in a Candidatus Methanoperedens spp. Enrichment Culture.</title>
        <authorList>
            <person name="Berger S."/>
            <person name="Rangel Shaw D."/>
            <person name="Berben T."/>
            <person name="In 'T Zandt M."/>
            <person name="Frank J."/>
            <person name="Reimann J."/>
            <person name="Jetten M.S.M."/>
            <person name="Welte C.U."/>
        </authorList>
    </citation>
    <scope>NUCLEOTIDE SEQUENCE [LARGE SCALE GENOMIC DNA]</scope>
    <source>
        <strain evidence="14">SB12</strain>
    </source>
</reference>
<protein>
    <recommendedName>
        <fullName evidence="13">Crossover junction endodeoxyribonuclease RuvC</fullName>
        <ecNumber evidence="13">3.1.21.10</ecNumber>
    </recommendedName>
    <alternativeName>
        <fullName evidence="13">Holliday junction nuclease RuvC</fullName>
    </alternativeName>
    <alternativeName>
        <fullName evidence="13">Holliday junction resolvase RuvC</fullName>
    </alternativeName>
</protein>
<dbReference type="EC" id="3.1.21.10" evidence="13"/>
<comment type="cofactor">
    <cofactor evidence="13">
        <name>Mg(2+)</name>
        <dbReference type="ChEBI" id="CHEBI:18420"/>
    </cofactor>
    <text evidence="13">Binds 2 Mg(2+) ion per subunit.</text>
</comment>
<dbReference type="GO" id="GO:0006281">
    <property type="term" value="P:DNA repair"/>
    <property type="evidence" value="ECO:0007669"/>
    <property type="project" value="UniProtKB-UniRule"/>
</dbReference>
<feature type="binding site" evidence="13">
    <location>
        <position position="7"/>
    </location>
    <ligand>
        <name>Mg(2+)</name>
        <dbReference type="ChEBI" id="CHEBI:18420"/>
        <label>1</label>
    </ligand>
</feature>
<comment type="caution">
    <text evidence="14">The sequence shown here is derived from an EMBL/GenBank/DDBJ whole genome shotgun (WGS) entry which is preliminary data.</text>
</comment>
<dbReference type="PANTHER" id="PTHR30194:SF3">
    <property type="entry name" value="CROSSOVER JUNCTION ENDODEOXYRIBONUCLEASE RUVC"/>
    <property type="match status" value="1"/>
</dbReference>
<feature type="binding site" evidence="13">
    <location>
        <position position="139"/>
    </location>
    <ligand>
        <name>Mg(2+)</name>
        <dbReference type="ChEBI" id="CHEBI:18420"/>
        <label>1</label>
    </ligand>
</feature>
<feature type="active site" evidence="13">
    <location>
        <position position="66"/>
    </location>
</feature>
<dbReference type="AlphaFoldDB" id="A0A833LVY6"/>
<evidence type="ECO:0000313" key="14">
    <source>
        <dbReference type="EMBL" id="KAB2930514.1"/>
    </source>
</evidence>
<dbReference type="Pfam" id="PF02075">
    <property type="entry name" value="RuvC"/>
    <property type="match status" value="1"/>
</dbReference>
<evidence type="ECO:0000256" key="9">
    <source>
        <dbReference type="ARBA" id="ARBA00023125"/>
    </source>
</evidence>
<gene>
    <name evidence="13" type="primary">ruvC</name>
    <name evidence="14" type="ORF">F9K24_16805</name>
</gene>
<keyword evidence="3 13" id="KW-0540">Nuclease</keyword>
<dbReference type="GO" id="GO:0003677">
    <property type="term" value="F:DNA binding"/>
    <property type="evidence" value="ECO:0007669"/>
    <property type="project" value="UniProtKB-KW"/>
</dbReference>
<evidence type="ECO:0000256" key="4">
    <source>
        <dbReference type="ARBA" id="ARBA00022723"/>
    </source>
</evidence>
<dbReference type="InterPro" id="IPR036397">
    <property type="entry name" value="RNaseH_sf"/>
</dbReference>
<keyword evidence="9 13" id="KW-0238">DNA-binding</keyword>
<keyword evidence="4 13" id="KW-0479">Metal-binding</keyword>
<dbReference type="HAMAP" id="MF_00034">
    <property type="entry name" value="RuvC"/>
    <property type="match status" value="1"/>
</dbReference>
<comment type="subcellular location">
    <subcellularLocation>
        <location evidence="13">Cytoplasm</location>
    </subcellularLocation>
</comment>
<evidence type="ECO:0000313" key="15">
    <source>
        <dbReference type="Proteomes" id="UP000460298"/>
    </source>
</evidence>
<sequence length="158" mass="16904">MRILGVDPGYGRTGWAVIDTKGSLTLLEYGLIETSGKDPLSKRLYRIFDQLMAVSSRLMPKRMVLERFHPGKSMTTAEGVYQARGVVLAAAGFTGCEVIEPTAAQVKLAVTGSGKASKEDVRIMVERLLDIKEPIRPDDVVDAIACAIAGSALPGVIA</sequence>
<accession>A0A833LVY6</accession>
<dbReference type="PANTHER" id="PTHR30194">
    <property type="entry name" value="CROSSOVER JUNCTION ENDODEOXYRIBONUCLEASE RUVC"/>
    <property type="match status" value="1"/>
</dbReference>
<dbReference type="InterPro" id="IPR012337">
    <property type="entry name" value="RNaseH-like_sf"/>
</dbReference>
<dbReference type="GO" id="GO:0048476">
    <property type="term" value="C:Holliday junction resolvase complex"/>
    <property type="evidence" value="ECO:0007669"/>
    <property type="project" value="UniProtKB-UniRule"/>
</dbReference>
<evidence type="ECO:0000256" key="2">
    <source>
        <dbReference type="ARBA" id="ARBA00022490"/>
    </source>
</evidence>
<keyword evidence="11 13" id="KW-0234">DNA repair</keyword>
<evidence type="ECO:0000256" key="3">
    <source>
        <dbReference type="ARBA" id="ARBA00022722"/>
    </source>
</evidence>
<dbReference type="GO" id="GO:0000287">
    <property type="term" value="F:magnesium ion binding"/>
    <property type="evidence" value="ECO:0007669"/>
    <property type="project" value="UniProtKB-UniRule"/>
</dbReference>
<evidence type="ECO:0000256" key="8">
    <source>
        <dbReference type="ARBA" id="ARBA00022842"/>
    </source>
</evidence>
<evidence type="ECO:0000256" key="13">
    <source>
        <dbReference type="HAMAP-Rule" id="MF_00034"/>
    </source>
</evidence>
<keyword evidence="6 13" id="KW-0227">DNA damage</keyword>
<evidence type="ECO:0000256" key="10">
    <source>
        <dbReference type="ARBA" id="ARBA00023172"/>
    </source>
</evidence>
<name>A0A833LVY6_9LEPT</name>
<evidence type="ECO:0000256" key="7">
    <source>
        <dbReference type="ARBA" id="ARBA00022801"/>
    </source>
</evidence>
<keyword evidence="2 13" id="KW-0963">Cytoplasm</keyword>
<dbReference type="PRINTS" id="PR00696">
    <property type="entry name" value="RSOLVASERUVC"/>
</dbReference>
<dbReference type="FunFam" id="3.30.420.10:FF:000002">
    <property type="entry name" value="Crossover junction endodeoxyribonuclease RuvC"/>
    <property type="match status" value="1"/>
</dbReference>
<keyword evidence="10 13" id="KW-0233">DNA recombination</keyword>
<evidence type="ECO:0000256" key="1">
    <source>
        <dbReference type="ARBA" id="ARBA00009518"/>
    </source>
</evidence>
<dbReference type="SUPFAM" id="SSF53098">
    <property type="entry name" value="Ribonuclease H-like"/>
    <property type="match status" value="1"/>
</dbReference>
<keyword evidence="7 13" id="KW-0378">Hydrolase</keyword>
<dbReference type="Gene3D" id="3.30.420.10">
    <property type="entry name" value="Ribonuclease H-like superfamily/Ribonuclease H"/>
    <property type="match status" value="1"/>
</dbReference>
<comment type="subunit">
    <text evidence="13">Homodimer which binds Holliday junction (HJ) DNA. The HJ becomes 2-fold symmetrical on binding to RuvC with unstacked arms; it has a different conformation from HJ DNA in complex with RuvA. In the full resolvosome a probable DNA-RuvA(4)-RuvB(12)-RuvC(2) complex forms which resolves the HJ.</text>
</comment>
<feature type="active site" evidence="13">
    <location>
        <position position="139"/>
    </location>
</feature>
<feature type="active site" evidence="13">
    <location>
        <position position="7"/>
    </location>
</feature>
<dbReference type="CDD" id="cd16962">
    <property type="entry name" value="RuvC"/>
    <property type="match status" value="1"/>
</dbReference>
<dbReference type="GO" id="GO:0005737">
    <property type="term" value="C:cytoplasm"/>
    <property type="evidence" value="ECO:0007669"/>
    <property type="project" value="UniProtKB-SubCell"/>
</dbReference>
<proteinExistence type="inferred from homology"/>
<dbReference type="Proteomes" id="UP000460298">
    <property type="component" value="Unassembled WGS sequence"/>
</dbReference>
<keyword evidence="8 13" id="KW-0460">Magnesium</keyword>
<dbReference type="GO" id="GO:0008821">
    <property type="term" value="F:crossover junction DNA endonuclease activity"/>
    <property type="evidence" value="ECO:0007669"/>
    <property type="project" value="UniProtKB-UniRule"/>
</dbReference>
<comment type="similarity">
    <text evidence="1 13">Belongs to the RuvC family.</text>
</comment>
<evidence type="ECO:0000256" key="6">
    <source>
        <dbReference type="ARBA" id="ARBA00022763"/>
    </source>
</evidence>
<evidence type="ECO:0000256" key="12">
    <source>
        <dbReference type="ARBA" id="ARBA00029354"/>
    </source>
</evidence>
<organism evidence="14 15">
    <name type="scientific">Leptonema illini</name>
    <dbReference type="NCBI Taxonomy" id="183"/>
    <lineage>
        <taxon>Bacteria</taxon>
        <taxon>Pseudomonadati</taxon>
        <taxon>Spirochaetota</taxon>
        <taxon>Spirochaetia</taxon>
        <taxon>Leptospirales</taxon>
        <taxon>Leptospiraceae</taxon>
        <taxon>Leptonema</taxon>
    </lineage>
</organism>
<evidence type="ECO:0000256" key="5">
    <source>
        <dbReference type="ARBA" id="ARBA00022759"/>
    </source>
</evidence>
<comment type="catalytic activity">
    <reaction evidence="12 13">
        <text>Endonucleolytic cleavage at a junction such as a reciprocal single-stranded crossover between two homologous DNA duplexes (Holliday junction).</text>
        <dbReference type="EC" id="3.1.21.10"/>
    </reaction>
</comment>
<dbReference type="EMBL" id="WBUI01000020">
    <property type="protein sequence ID" value="KAB2930514.1"/>
    <property type="molecule type" value="Genomic_DNA"/>
</dbReference>
<dbReference type="InterPro" id="IPR002176">
    <property type="entry name" value="X-over_junc_endoDNase_RuvC"/>
</dbReference>
<feature type="binding site" evidence="13">
    <location>
        <position position="66"/>
    </location>
    <ligand>
        <name>Mg(2+)</name>
        <dbReference type="ChEBI" id="CHEBI:18420"/>
        <label>2</label>
    </ligand>
</feature>
<dbReference type="GO" id="GO:0006310">
    <property type="term" value="P:DNA recombination"/>
    <property type="evidence" value="ECO:0007669"/>
    <property type="project" value="UniProtKB-UniRule"/>
</dbReference>